<keyword evidence="3" id="KW-1185">Reference proteome</keyword>
<comment type="similarity">
    <text evidence="1">Belongs to the peptidase S58 family.</text>
</comment>
<accession>A0A6L5XYT4</accession>
<dbReference type="InterPro" id="IPR005321">
    <property type="entry name" value="Peptidase_S58_DmpA"/>
</dbReference>
<dbReference type="Pfam" id="PF03576">
    <property type="entry name" value="Peptidase_S58"/>
    <property type="match status" value="1"/>
</dbReference>
<dbReference type="Proteomes" id="UP000482209">
    <property type="component" value="Unassembled WGS sequence"/>
</dbReference>
<sequence>MQEIFITEIEHIKIGNAEDEKNATGCTVILADHGSPTGVDIRGGGPASRETALLNPTAANDGIHAILLSGGSAFGLDAAGGVMEFLEEKDIGFPVGITKVPIVSTSCLFDLTVANHKVRPDKAMGYKACEDAWNRSKHSPKEAILGLEGNHGAGTGATVGKFLGEKGMMKSGLGTFAVQLGDLKVGAIVAVNALGDVFDYKTNKKLAGLCNPETGEFLDSETAFYESYQNPKNLFTGNTTIGAIITNASFTKTEMTKIAQMAQNGYARSIRPIHTTADGDSIYAMSTGKINADLNLVGTLSSTVMAEAVKRAVLTATPAYGLKTASQMQKK</sequence>
<gene>
    <name evidence="2" type="ORF">FYJ58_08775</name>
</gene>
<dbReference type="GO" id="GO:0004177">
    <property type="term" value="F:aminopeptidase activity"/>
    <property type="evidence" value="ECO:0007669"/>
    <property type="project" value="TreeGrafter"/>
</dbReference>
<dbReference type="PANTHER" id="PTHR36512:SF3">
    <property type="entry name" value="BLR5678 PROTEIN"/>
    <property type="match status" value="1"/>
</dbReference>
<reference evidence="2 3" key="1">
    <citation type="submission" date="2019-08" db="EMBL/GenBank/DDBJ databases">
        <title>In-depth cultivation of the pig gut microbiome towards novel bacterial diversity and tailored functional studies.</title>
        <authorList>
            <person name="Wylensek D."/>
            <person name="Hitch T.C.A."/>
            <person name="Clavel T."/>
        </authorList>
    </citation>
    <scope>NUCLEOTIDE SEQUENCE [LARGE SCALE GENOMIC DNA]</scope>
    <source>
        <strain evidence="2 3">WCA-693-APC-MOT-I</strain>
    </source>
</reference>
<organism evidence="2 3">
    <name type="scientific">Velocimicrobium porci</name>
    <dbReference type="NCBI Taxonomy" id="2606634"/>
    <lineage>
        <taxon>Bacteria</taxon>
        <taxon>Bacillati</taxon>
        <taxon>Bacillota</taxon>
        <taxon>Clostridia</taxon>
        <taxon>Lachnospirales</taxon>
        <taxon>Lachnospiraceae</taxon>
        <taxon>Velocimicrobium</taxon>
    </lineage>
</organism>
<dbReference type="PANTHER" id="PTHR36512">
    <property type="entry name" value="D-AMINOPEPTIDASE"/>
    <property type="match status" value="1"/>
</dbReference>
<proteinExistence type="inferred from homology"/>
<dbReference type="EMBL" id="VUMT01000011">
    <property type="protein sequence ID" value="MSS63965.1"/>
    <property type="molecule type" value="Genomic_DNA"/>
</dbReference>
<evidence type="ECO:0000313" key="3">
    <source>
        <dbReference type="Proteomes" id="UP000482209"/>
    </source>
</evidence>
<dbReference type="RefSeq" id="WP_328597825.1">
    <property type="nucleotide sequence ID" value="NZ_VUMT01000011.1"/>
</dbReference>
<protein>
    <submittedName>
        <fullName evidence="2">P1 family peptidase</fullName>
    </submittedName>
</protein>
<evidence type="ECO:0000313" key="2">
    <source>
        <dbReference type="EMBL" id="MSS63965.1"/>
    </source>
</evidence>
<dbReference type="SUPFAM" id="SSF56266">
    <property type="entry name" value="DmpA/ArgJ-like"/>
    <property type="match status" value="1"/>
</dbReference>
<evidence type="ECO:0000256" key="1">
    <source>
        <dbReference type="ARBA" id="ARBA00007068"/>
    </source>
</evidence>
<dbReference type="Gene3D" id="3.60.70.12">
    <property type="entry name" value="L-amino peptidase D-ALA esterase/amidase"/>
    <property type="match status" value="1"/>
</dbReference>
<dbReference type="AlphaFoldDB" id="A0A6L5XYT4"/>
<comment type="caution">
    <text evidence="2">The sequence shown here is derived from an EMBL/GenBank/DDBJ whole genome shotgun (WGS) entry which is preliminary data.</text>
</comment>
<name>A0A6L5XYT4_9FIRM</name>
<dbReference type="InterPro" id="IPR016117">
    <property type="entry name" value="ArgJ-like_dom_sf"/>
</dbReference>
<dbReference type="CDD" id="cd02252">
    <property type="entry name" value="nylC_like"/>
    <property type="match status" value="1"/>
</dbReference>